<accession>A0A9D4V9I1</accession>
<evidence type="ECO:0000313" key="1">
    <source>
        <dbReference type="EMBL" id="KAI5081387.1"/>
    </source>
</evidence>
<dbReference type="InterPro" id="IPR009003">
    <property type="entry name" value="Peptidase_S1_PA"/>
</dbReference>
<dbReference type="AlphaFoldDB" id="A0A9D4V9I1"/>
<dbReference type="EMBL" id="JABFUD020000004">
    <property type="protein sequence ID" value="KAI5081387.1"/>
    <property type="molecule type" value="Genomic_DNA"/>
</dbReference>
<organism evidence="1 2">
    <name type="scientific">Adiantum capillus-veneris</name>
    <name type="common">Maidenhair fern</name>
    <dbReference type="NCBI Taxonomy" id="13818"/>
    <lineage>
        <taxon>Eukaryota</taxon>
        <taxon>Viridiplantae</taxon>
        <taxon>Streptophyta</taxon>
        <taxon>Embryophyta</taxon>
        <taxon>Tracheophyta</taxon>
        <taxon>Polypodiopsida</taxon>
        <taxon>Polypodiidae</taxon>
        <taxon>Polypodiales</taxon>
        <taxon>Pteridineae</taxon>
        <taxon>Pteridaceae</taxon>
        <taxon>Vittarioideae</taxon>
        <taxon>Adiantum</taxon>
    </lineage>
</organism>
<sequence length="124" mass="13190">METYKCVLTVPAELYRLLEATFGSFLEGQLLGFPGVMMGIEGGKLKLKSSTFEGSSGSPIIPVGLEGYAIGIHEAGSTVGDFNLATSTDSLGYVTSYAKFTLPHLPKCRHLSCMESHGPRSCPV</sequence>
<proteinExistence type="predicted"/>
<dbReference type="Gene3D" id="2.40.10.10">
    <property type="entry name" value="Trypsin-like serine proteases"/>
    <property type="match status" value="1"/>
</dbReference>
<dbReference type="InterPro" id="IPR043504">
    <property type="entry name" value="Peptidase_S1_PA_chymotrypsin"/>
</dbReference>
<dbReference type="SUPFAM" id="SSF50494">
    <property type="entry name" value="Trypsin-like serine proteases"/>
    <property type="match status" value="1"/>
</dbReference>
<gene>
    <name evidence="1" type="ORF">GOP47_0004570</name>
</gene>
<comment type="caution">
    <text evidence="1">The sequence shown here is derived from an EMBL/GenBank/DDBJ whole genome shotgun (WGS) entry which is preliminary data.</text>
</comment>
<dbReference type="OrthoDB" id="2001347at2759"/>
<reference evidence="1" key="1">
    <citation type="submission" date="2021-01" db="EMBL/GenBank/DDBJ databases">
        <title>Adiantum capillus-veneris genome.</title>
        <authorList>
            <person name="Fang Y."/>
            <person name="Liao Q."/>
        </authorList>
    </citation>
    <scope>NUCLEOTIDE SEQUENCE</scope>
    <source>
        <strain evidence="1">H3</strain>
        <tissue evidence="1">Leaf</tissue>
    </source>
</reference>
<name>A0A9D4V9I1_ADICA</name>
<keyword evidence="2" id="KW-1185">Reference proteome</keyword>
<dbReference type="Proteomes" id="UP000886520">
    <property type="component" value="Chromosome 4"/>
</dbReference>
<protein>
    <submittedName>
        <fullName evidence="1">Uncharacterized protein</fullName>
    </submittedName>
</protein>
<evidence type="ECO:0000313" key="2">
    <source>
        <dbReference type="Proteomes" id="UP000886520"/>
    </source>
</evidence>